<dbReference type="AlphaFoldDB" id="A0A1Y1HMB7"/>
<evidence type="ECO:0000256" key="1">
    <source>
        <dbReference type="SAM" id="Phobius"/>
    </source>
</evidence>
<proteinExistence type="predicted"/>
<dbReference type="PANTHER" id="PTHR34062">
    <property type="entry name" value="OXIDOREDUCTASE 21 KDA SUBUNIT, PUTATIVE (AFU_ORTHOLOGUE AFUA_4G04750)-RELATED"/>
    <property type="match status" value="1"/>
</dbReference>
<dbReference type="OrthoDB" id="196140at2759"/>
<feature type="domain" description="NADH-ubiquinone oxidoreductase 21kDa subunit N-terminal" evidence="2">
    <location>
        <begin position="6"/>
        <end position="84"/>
    </location>
</feature>
<accession>A0A1Y1HMB7</accession>
<name>A0A1Y1HMB7_KLENI</name>
<dbReference type="OMA" id="SYQKRGW"/>
<dbReference type="InterPro" id="IPR053229">
    <property type="entry name" value="NADH-Q_oxidrdct_subunit"/>
</dbReference>
<dbReference type="InterPro" id="IPR019721">
    <property type="entry name" value="NADH-UbQ_OxRdtase_su21_N"/>
</dbReference>
<sequence length="95" mass="9907">MAIPASYPVADPAPGFWKAVGNFDVNDYLKMTGLTAISLPFGYAAGNTPGARIAGPSMYVAGMIGLFGGFCLAYQSSTGRLMGLIPNEKEASVKR</sequence>
<evidence type="ECO:0000313" key="4">
    <source>
        <dbReference type="Proteomes" id="UP000054558"/>
    </source>
</evidence>
<dbReference type="Proteomes" id="UP000054558">
    <property type="component" value="Unassembled WGS sequence"/>
</dbReference>
<reference evidence="3 4" key="1">
    <citation type="journal article" date="2014" name="Nat. Commun.">
        <title>Klebsormidium flaccidum genome reveals primary factors for plant terrestrial adaptation.</title>
        <authorList>
            <person name="Hori K."/>
            <person name="Maruyama F."/>
            <person name="Fujisawa T."/>
            <person name="Togashi T."/>
            <person name="Yamamoto N."/>
            <person name="Seo M."/>
            <person name="Sato S."/>
            <person name="Yamada T."/>
            <person name="Mori H."/>
            <person name="Tajima N."/>
            <person name="Moriyama T."/>
            <person name="Ikeuchi M."/>
            <person name="Watanabe M."/>
            <person name="Wada H."/>
            <person name="Kobayashi K."/>
            <person name="Saito M."/>
            <person name="Masuda T."/>
            <person name="Sasaki-Sekimoto Y."/>
            <person name="Mashiguchi K."/>
            <person name="Awai K."/>
            <person name="Shimojima M."/>
            <person name="Masuda S."/>
            <person name="Iwai M."/>
            <person name="Nobusawa T."/>
            <person name="Narise T."/>
            <person name="Kondo S."/>
            <person name="Saito H."/>
            <person name="Sato R."/>
            <person name="Murakawa M."/>
            <person name="Ihara Y."/>
            <person name="Oshima-Yamada Y."/>
            <person name="Ohtaka K."/>
            <person name="Satoh M."/>
            <person name="Sonobe K."/>
            <person name="Ishii M."/>
            <person name="Ohtani R."/>
            <person name="Kanamori-Sato M."/>
            <person name="Honoki R."/>
            <person name="Miyazaki D."/>
            <person name="Mochizuki H."/>
            <person name="Umetsu J."/>
            <person name="Higashi K."/>
            <person name="Shibata D."/>
            <person name="Kamiya Y."/>
            <person name="Sato N."/>
            <person name="Nakamura Y."/>
            <person name="Tabata S."/>
            <person name="Ida S."/>
            <person name="Kurokawa K."/>
            <person name="Ohta H."/>
        </authorList>
    </citation>
    <scope>NUCLEOTIDE SEQUENCE [LARGE SCALE GENOMIC DNA]</scope>
    <source>
        <strain evidence="3 4">NIES-2285</strain>
    </source>
</reference>
<dbReference type="GO" id="GO:0045271">
    <property type="term" value="C:respiratory chain complex I"/>
    <property type="evidence" value="ECO:0000318"/>
    <property type="project" value="GO_Central"/>
</dbReference>
<dbReference type="EMBL" id="DF236986">
    <property type="protein sequence ID" value="GAQ79750.1"/>
    <property type="molecule type" value="Genomic_DNA"/>
</dbReference>
<evidence type="ECO:0000259" key="2">
    <source>
        <dbReference type="Pfam" id="PF10785"/>
    </source>
</evidence>
<keyword evidence="1" id="KW-0812">Transmembrane</keyword>
<dbReference type="PANTHER" id="PTHR34062:SF1">
    <property type="entry name" value="NADH-UBIQUINONE OXIDOREDUCTASE 21KDA SUBUNIT N-TERMINAL DOMAIN-CONTAINING PROTEIN"/>
    <property type="match status" value="1"/>
</dbReference>
<organism evidence="3 4">
    <name type="scientific">Klebsormidium nitens</name>
    <name type="common">Green alga</name>
    <name type="synonym">Ulothrix nitens</name>
    <dbReference type="NCBI Taxonomy" id="105231"/>
    <lineage>
        <taxon>Eukaryota</taxon>
        <taxon>Viridiplantae</taxon>
        <taxon>Streptophyta</taxon>
        <taxon>Klebsormidiophyceae</taxon>
        <taxon>Klebsormidiales</taxon>
        <taxon>Klebsormidiaceae</taxon>
        <taxon>Klebsormidium</taxon>
    </lineage>
</organism>
<keyword evidence="4" id="KW-1185">Reference proteome</keyword>
<keyword evidence="1" id="KW-0472">Membrane</keyword>
<gene>
    <name evidence="3" type="ORF">KFL_000370240</name>
</gene>
<evidence type="ECO:0000313" key="3">
    <source>
        <dbReference type="EMBL" id="GAQ79750.1"/>
    </source>
</evidence>
<feature type="transmembrane region" description="Helical" evidence="1">
    <location>
        <begin position="53"/>
        <end position="74"/>
    </location>
</feature>
<keyword evidence="1" id="KW-1133">Transmembrane helix</keyword>
<dbReference type="STRING" id="105231.A0A1Y1HMB7"/>
<dbReference type="Pfam" id="PF10785">
    <property type="entry name" value="NADH-u_ox-rdase"/>
    <property type="match status" value="1"/>
</dbReference>
<protein>
    <recommendedName>
        <fullName evidence="2">NADH-ubiquinone oxidoreductase 21kDa subunit N-terminal domain-containing protein</fullName>
    </recommendedName>
</protein>